<organism evidence="1 2">
    <name type="scientific">Trichonephila inaurata madagascariensis</name>
    <dbReference type="NCBI Taxonomy" id="2747483"/>
    <lineage>
        <taxon>Eukaryota</taxon>
        <taxon>Metazoa</taxon>
        <taxon>Ecdysozoa</taxon>
        <taxon>Arthropoda</taxon>
        <taxon>Chelicerata</taxon>
        <taxon>Arachnida</taxon>
        <taxon>Araneae</taxon>
        <taxon>Araneomorphae</taxon>
        <taxon>Entelegynae</taxon>
        <taxon>Araneoidea</taxon>
        <taxon>Nephilidae</taxon>
        <taxon>Trichonephila</taxon>
        <taxon>Trichonephila inaurata</taxon>
    </lineage>
</organism>
<comment type="caution">
    <text evidence="1">The sequence shown here is derived from an EMBL/GenBank/DDBJ whole genome shotgun (WGS) entry which is preliminary data.</text>
</comment>
<reference evidence="1" key="1">
    <citation type="submission" date="2020-08" db="EMBL/GenBank/DDBJ databases">
        <title>Multicomponent nature underlies the extraordinary mechanical properties of spider dragline silk.</title>
        <authorList>
            <person name="Kono N."/>
            <person name="Nakamura H."/>
            <person name="Mori M."/>
            <person name="Yoshida Y."/>
            <person name="Ohtoshi R."/>
            <person name="Malay A.D."/>
            <person name="Moran D.A.P."/>
            <person name="Tomita M."/>
            <person name="Numata K."/>
            <person name="Arakawa K."/>
        </authorList>
    </citation>
    <scope>NUCLEOTIDE SEQUENCE</scope>
</reference>
<evidence type="ECO:0000313" key="2">
    <source>
        <dbReference type="Proteomes" id="UP000886998"/>
    </source>
</evidence>
<sequence>MTKRNERGHKQVVKSKGHLLGPLFATIPLPPPVECLPINDKILRLDSHKTAGQVEGSVHFLEGKKKRDTATKKRIKWII</sequence>
<dbReference type="Proteomes" id="UP000886998">
    <property type="component" value="Unassembled WGS sequence"/>
</dbReference>
<proteinExistence type="predicted"/>
<evidence type="ECO:0000313" key="1">
    <source>
        <dbReference type="EMBL" id="GFY42380.1"/>
    </source>
</evidence>
<gene>
    <name evidence="1" type="ORF">TNIN_174221</name>
</gene>
<accession>A0A8X6WW94</accession>
<keyword evidence="2" id="KW-1185">Reference proteome</keyword>
<dbReference type="AlphaFoldDB" id="A0A8X6WW94"/>
<name>A0A8X6WW94_9ARAC</name>
<protein>
    <submittedName>
        <fullName evidence="1">Uncharacterized protein</fullName>
    </submittedName>
</protein>
<dbReference type="EMBL" id="BMAV01003036">
    <property type="protein sequence ID" value="GFY42380.1"/>
    <property type="molecule type" value="Genomic_DNA"/>
</dbReference>